<dbReference type="EMBL" id="CASHSV030000311">
    <property type="protein sequence ID" value="CAJ2659661.1"/>
    <property type="molecule type" value="Genomic_DNA"/>
</dbReference>
<reference evidence="1" key="1">
    <citation type="submission" date="2023-10" db="EMBL/GenBank/DDBJ databases">
        <authorList>
            <person name="Rodriguez Cubillos JULIANA M."/>
            <person name="De Vega J."/>
        </authorList>
    </citation>
    <scope>NUCLEOTIDE SEQUENCE</scope>
</reference>
<organism evidence="1 2">
    <name type="scientific">Trifolium pratense</name>
    <name type="common">Red clover</name>
    <dbReference type="NCBI Taxonomy" id="57577"/>
    <lineage>
        <taxon>Eukaryota</taxon>
        <taxon>Viridiplantae</taxon>
        <taxon>Streptophyta</taxon>
        <taxon>Embryophyta</taxon>
        <taxon>Tracheophyta</taxon>
        <taxon>Spermatophyta</taxon>
        <taxon>Magnoliopsida</taxon>
        <taxon>eudicotyledons</taxon>
        <taxon>Gunneridae</taxon>
        <taxon>Pentapetalae</taxon>
        <taxon>rosids</taxon>
        <taxon>fabids</taxon>
        <taxon>Fabales</taxon>
        <taxon>Fabaceae</taxon>
        <taxon>Papilionoideae</taxon>
        <taxon>50 kb inversion clade</taxon>
        <taxon>NPAAA clade</taxon>
        <taxon>Hologalegina</taxon>
        <taxon>IRL clade</taxon>
        <taxon>Trifolieae</taxon>
        <taxon>Trifolium</taxon>
    </lineage>
</organism>
<name>A0ACB0KSX6_TRIPR</name>
<gene>
    <name evidence="1" type="ORF">MILVUS5_LOCUS25775</name>
</gene>
<proteinExistence type="predicted"/>
<evidence type="ECO:0000313" key="2">
    <source>
        <dbReference type="Proteomes" id="UP001177021"/>
    </source>
</evidence>
<protein>
    <submittedName>
        <fullName evidence="1">Uncharacterized protein</fullName>
    </submittedName>
</protein>
<accession>A0ACB0KSX6</accession>
<comment type="caution">
    <text evidence="1">The sequence shown here is derived from an EMBL/GenBank/DDBJ whole genome shotgun (WGS) entry which is preliminary data.</text>
</comment>
<sequence length="494" mass="56092">MKTTYNYHFIPLFFILSITITHSFMIPRLPSFQEKSLILHKLQILGRHDTTDDVKTFYYKQVLDHFNYLPESYKTFYQRYFINFKYWGGANSSAPILVFLGLEEALDGIPKSVGFMNENAATFEALLIYIEHRYYGKSIPFGSSEEAFKNASTTGYLNSAQALADYAEVLIHIKKTLKAEDSPIVAIGASYGGMLASWFRLKYPHLAIGALASSAPILFIDDIIQPNAYYDVVSRDFKEASETCYKTIRDSWHEIDKIASQPNGLSILSERFNTCNPLNQSLELTSYLEVMYAKAAQYNRPPVNMICNAIGQASHGNNIIDKIYSGVVAFYGTGTCHIHHSTSKKDDGWGWQTCTEMVMPYGKGNDSMFPLDPFDLKNYTKNCEKIYGVSPRPHWISSYYGGHDIKLVLKRFSSNIIFSNGLKDPYSSGGILSDLSKSLVAITTINGSHCLDLQPSREDDPEWLTNQRKKEVKIIKGWIKQYYSDLAAFRRIHE</sequence>
<evidence type="ECO:0000313" key="1">
    <source>
        <dbReference type="EMBL" id="CAJ2659661.1"/>
    </source>
</evidence>
<dbReference type="Proteomes" id="UP001177021">
    <property type="component" value="Unassembled WGS sequence"/>
</dbReference>
<keyword evidence="2" id="KW-1185">Reference proteome</keyword>